<evidence type="ECO:0008006" key="3">
    <source>
        <dbReference type="Google" id="ProtNLM"/>
    </source>
</evidence>
<dbReference type="Proteomes" id="UP000541347">
    <property type="component" value="Unassembled WGS sequence"/>
</dbReference>
<name>A0ABW9ZJ11_9HYPH</name>
<protein>
    <recommendedName>
        <fullName evidence="3">Flagellar assembly protein FliH</fullName>
    </recommendedName>
</protein>
<comment type="caution">
    <text evidence="1">The sequence shown here is derived from an EMBL/GenBank/DDBJ whole genome shotgun (WGS) entry which is preliminary data.</text>
</comment>
<gene>
    <name evidence="1" type="ORF">GWI71_14345</name>
</gene>
<evidence type="ECO:0000313" key="2">
    <source>
        <dbReference type="Proteomes" id="UP000541347"/>
    </source>
</evidence>
<sequence length="214" mass="23441">MTVRSIAAHIPEFAAGHFPRLSKDDVLIADVIIGEDRQPEPTLEERLAAEYARGVRAGRQEARLEAEEDLEARVTALRSEIEAARARHQLDEADRLGRTLSAALDGLELRLADTVARILAPFVEQLVLERAVTHFRAALGEVMTGGGNDRRPVEVVGPPDLLALVERGLGPMAERVALLPGPGPEVRANLEDTVIETQIADWLGRVRSAREQME</sequence>
<evidence type="ECO:0000313" key="1">
    <source>
        <dbReference type="EMBL" id="NBN64870.1"/>
    </source>
</evidence>
<dbReference type="EMBL" id="JAABLP010000003">
    <property type="protein sequence ID" value="NBN64870.1"/>
    <property type="molecule type" value="Genomic_DNA"/>
</dbReference>
<proteinExistence type="predicted"/>
<accession>A0ABW9ZJ11</accession>
<keyword evidence="2" id="KW-1185">Reference proteome</keyword>
<organism evidence="1 2">
    <name type="scientific">Pannonibacter tanglangensis</name>
    <dbReference type="NCBI Taxonomy" id="2750084"/>
    <lineage>
        <taxon>Bacteria</taxon>
        <taxon>Pseudomonadati</taxon>
        <taxon>Pseudomonadota</taxon>
        <taxon>Alphaproteobacteria</taxon>
        <taxon>Hyphomicrobiales</taxon>
        <taxon>Stappiaceae</taxon>
        <taxon>Pannonibacter</taxon>
    </lineage>
</organism>
<reference evidence="1 2" key="1">
    <citation type="submission" date="2020-01" db="EMBL/GenBank/DDBJ databases">
        <authorList>
            <person name="Peng S.Y."/>
            <person name="Li J."/>
            <person name="Wang M."/>
            <person name="Wang L."/>
            <person name="Wang C.Q."/>
            <person name="Wang J.R."/>
        </authorList>
    </citation>
    <scope>NUCLEOTIDE SEQUENCE [LARGE SCALE GENOMIC DNA]</scope>
    <source>
        <strain evidence="1 2">XCT-34</strain>
    </source>
</reference>
<dbReference type="RefSeq" id="WP_161676810.1">
    <property type="nucleotide sequence ID" value="NZ_JAABLP010000003.1"/>
</dbReference>